<evidence type="ECO:0000256" key="1">
    <source>
        <dbReference type="SAM" id="Phobius"/>
    </source>
</evidence>
<evidence type="ECO:0000313" key="3">
    <source>
        <dbReference type="Proteomes" id="UP000569914"/>
    </source>
</evidence>
<sequence>MATEAQRPERTRDQIETDLAAARARLGHSVEQLIDQVHPTRIKQRQIAGLKDWVSAELENAKAQFVNEDGRVRTERLAVIGGAVAGFVTFVVIVRAIVRKRKS</sequence>
<feature type="transmembrane region" description="Helical" evidence="1">
    <location>
        <begin position="77"/>
        <end position="98"/>
    </location>
</feature>
<dbReference type="AlphaFoldDB" id="A0A7Y9LE93"/>
<dbReference type="EMBL" id="JACCBU010000001">
    <property type="protein sequence ID" value="NYE73650.1"/>
    <property type="molecule type" value="Genomic_DNA"/>
</dbReference>
<gene>
    <name evidence="2" type="ORF">BKA15_004979</name>
</gene>
<dbReference type="Pfam" id="PF12277">
    <property type="entry name" value="DUF3618"/>
    <property type="match status" value="1"/>
</dbReference>
<protein>
    <recommendedName>
        <fullName evidence="4">DUF3618 domain-containing protein</fullName>
    </recommendedName>
</protein>
<accession>A0A7Y9LE93</accession>
<proteinExistence type="predicted"/>
<organism evidence="2 3">
    <name type="scientific">Microlunatus parietis</name>
    <dbReference type="NCBI Taxonomy" id="682979"/>
    <lineage>
        <taxon>Bacteria</taxon>
        <taxon>Bacillati</taxon>
        <taxon>Actinomycetota</taxon>
        <taxon>Actinomycetes</taxon>
        <taxon>Propionibacteriales</taxon>
        <taxon>Propionibacteriaceae</taxon>
        <taxon>Microlunatus</taxon>
    </lineage>
</organism>
<keyword evidence="1" id="KW-1133">Transmembrane helix</keyword>
<keyword evidence="1" id="KW-0812">Transmembrane</keyword>
<dbReference type="InterPro" id="IPR022062">
    <property type="entry name" value="DUF3618"/>
</dbReference>
<evidence type="ECO:0000313" key="2">
    <source>
        <dbReference type="EMBL" id="NYE73650.1"/>
    </source>
</evidence>
<keyword evidence="3" id="KW-1185">Reference proteome</keyword>
<reference evidence="2 3" key="1">
    <citation type="submission" date="2020-07" db="EMBL/GenBank/DDBJ databases">
        <title>Sequencing the genomes of 1000 actinobacteria strains.</title>
        <authorList>
            <person name="Klenk H.-P."/>
        </authorList>
    </citation>
    <scope>NUCLEOTIDE SEQUENCE [LARGE SCALE GENOMIC DNA]</scope>
    <source>
        <strain evidence="2 3">DSM 22083</strain>
    </source>
</reference>
<comment type="caution">
    <text evidence="2">The sequence shown here is derived from an EMBL/GenBank/DDBJ whole genome shotgun (WGS) entry which is preliminary data.</text>
</comment>
<dbReference type="RefSeq" id="WP_179755301.1">
    <property type="nucleotide sequence ID" value="NZ_JACCBU010000001.1"/>
</dbReference>
<evidence type="ECO:0008006" key="4">
    <source>
        <dbReference type="Google" id="ProtNLM"/>
    </source>
</evidence>
<dbReference type="Proteomes" id="UP000569914">
    <property type="component" value="Unassembled WGS sequence"/>
</dbReference>
<name>A0A7Y9LE93_9ACTN</name>
<keyword evidence="1" id="KW-0472">Membrane</keyword>